<evidence type="ECO:0000256" key="3">
    <source>
        <dbReference type="ARBA" id="ARBA00022679"/>
    </source>
</evidence>
<dbReference type="InterPro" id="IPR004838">
    <property type="entry name" value="NHTrfase_class1_PyrdxlP-BS"/>
</dbReference>
<dbReference type="PANTHER" id="PTHR42832:SF3">
    <property type="entry name" value="L-GLUTAMINE--4-(METHYLSULFANYL)-2-OXOBUTANOATE AMINOTRANSFERASE"/>
    <property type="match status" value="1"/>
</dbReference>
<dbReference type="AlphaFoldDB" id="A0A7V3YIF1"/>
<proteinExistence type="inferred from homology"/>
<comment type="caution">
    <text evidence="6">The sequence shown here is derived from an EMBL/GenBank/DDBJ whole genome shotgun (WGS) entry which is preliminary data.</text>
</comment>
<evidence type="ECO:0000256" key="2">
    <source>
        <dbReference type="ARBA" id="ARBA00022576"/>
    </source>
</evidence>
<feature type="domain" description="Aminotransferase class I/classII large" evidence="5">
    <location>
        <begin position="30"/>
        <end position="381"/>
    </location>
</feature>
<dbReference type="GO" id="GO:0010285">
    <property type="term" value="F:L,L-diaminopimelate aminotransferase activity"/>
    <property type="evidence" value="ECO:0007669"/>
    <property type="project" value="InterPro"/>
</dbReference>
<accession>A0A7V3YIF1</accession>
<dbReference type="PROSITE" id="PS00105">
    <property type="entry name" value="AA_TRANSFER_CLASS_1"/>
    <property type="match status" value="1"/>
</dbReference>
<dbReference type="InterPro" id="IPR015422">
    <property type="entry name" value="PyrdxlP-dep_Trfase_small"/>
</dbReference>
<dbReference type="Gene3D" id="3.40.640.10">
    <property type="entry name" value="Type I PLP-dependent aspartate aminotransferase-like (Major domain)"/>
    <property type="match status" value="1"/>
</dbReference>
<dbReference type="SUPFAM" id="SSF53383">
    <property type="entry name" value="PLP-dependent transferases"/>
    <property type="match status" value="1"/>
</dbReference>
<dbReference type="InterPro" id="IPR050881">
    <property type="entry name" value="LL-DAP_aminotransferase"/>
</dbReference>
<dbReference type="InterPro" id="IPR015424">
    <property type="entry name" value="PyrdxlP-dep_Trfase"/>
</dbReference>
<comment type="cofactor">
    <cofactor evidence="1 4">
        <name>pyridoxal 5'-phosphate</name>
        <dbReference type="ChEBI" id="CHEBI:597326"/>
    </cofactor>
</comment>
<reference evidence="6" key="1">
    <citation type="journal article" date="2020" name="mSystems">
        <title>Genome- and Community-Level Interaction Insights into Carbon Utilization and Element Cycling Functions of Hydrothermarchaeota in Hydrothermal Sediment.</title>
        <authorList>
            <person name="Zhou Z."/>
            <person name="Liu Y."/>
            <person name="Xu W."/>
            <person name="Pan J."/>
            <person name="Luo Z.H."/>
            <person name="Li M."/>
        </authorList>
    </citation>
    <scope>NUCLEOTIDE SEQUENCE [LARGE SCALE GENOMIC DNA]</scope>
    <source>
        <strain evidence="6">SpSt-747</strain>
    </source>
</reference>
<dbReference type="GO" id="GO:0009089">
    <property type="term" value="P:lysine biosynthetic process via diaminopimelate"/>
    <property type="evidence" value="ECO:0007669"/>
    <property type="project" value="InterPro"/>
</dbReference>
<dbReference type="Gene3D" id="3.90.1150.10">
    <property type="entry name" value="Aspartate Aminotransferase, domain 1"/>
    <property type="match status" value="1"/>
</dbReference>
<keyword evidence="3 4" id="KW-0808">Transferase</keyword>
<dbReference type="GO" id="GO:0030170">
    <property type="term" value="F:pyridoxal phosphate binding"/>
    <property type="evidence" value="ECO:0007669"/>
    <property type="project" value="InterPro"/>
</dbReference>
<dbReference type="CDD" id="cd00609">
    <property type="entry name" value="AAT_like"/>
    <property type="match status" value="1"/>
</dbReference>
<sequence>MDVAQRIKNLPPYLFAEIEKKIARAKEEGKDIIDLGIGDPDLPTPDFLVERMCREVRNPENHRYPSYRGLYAFREAVASWYRRRFGVVLDPDQEVVALIGSKEGIAHFPWCVVDPGDLVLASDPGYPVYKIGTLLAGGVPLPLPLLPGNHFLPDFSAFPESLLERVKLVFLNYPNNPTSSTAPYEFFQEVVRLAHRFGFIIAHDLAYSEISFDGYRAPSILEVEGAKEVAIEFHSLSKMCNMTGWRIGFAVGNAKLIEALGRVKTNIDSGIFNAVQWVGVEALARVEEALEGIIPVYTERRNLVVETLRTLGFDLPYPKATFYVWIPVPSGFTSLSFAEFLLDRAQVVVTPGVGFGKYGEGFVRVSLTTPSLRLKEAMERIVHALGG</sequence>
<evidence type="ECO:0000313" key="6">
    <source>
        <dbReference type="EMBL" id="HGI31441.1"/>
    </source>
</evidence>
<evidence type="ECO:0000259" key="5">
    <source>
        <dbReference type="Pfam" id="PF00155"/>
    </source>
</evidence>
<organism evidence="6">
    <name type="scientific">Candidatus Caldatribacterium californiense</name>
    <dbReference type="NCBI Taxonomy" id="1454726"/>
    <lineage>
        <taxon>Bacteria</taxon>
        <taxon>Pseudomonadati</taxon>
        <taxon>Atribacterota</taxon>
        <taxon>Atribacteria</taxon>
        <taxon>Atribacterales</taxon>
        <taxon>Candidatus Caldatribacteriaceae</taxon>
        <taxon>Candidatus Caldatribacterium</taxon>
    </lineage>
</organism>
<evidence type="ECO:0000256" key="4">
    <source>
        <dbReference type="RuleBase" id="RU000481"/>
    </source>
</evidence>
<protein>
    <recommendedName>
        <fullName evidence="4">Aminotransferase</fullName>
        <ecNumber evidence="4">2.6.1.-</ecNumber>
    </recommendedName>
</protein>
<dbReference type="PANTHER" id="PTHR42832">
    <property type="entry name" value="AMINO ACID AMINOTRANSFERASE"/>
    <property type="match status" value="1"/>
</dbReference>
<gene>
    <name evidence="6" type="ORF">ENV30_09090</name>
</gene>
<dbReference type="EMBL" id="DTFV01000128">
    <property type="protein sequence ID" value="HGI31441.1"/>
    <property type="molecule type" value="Genomic_DNA"/>
</dbReference>
<dbReference type="InterPro" id="IPR004839">
    <property type="entry name" value="Aminotransferase_I/II_large"/>
</dbReference>
<dbReference type="NCBIfam" id="TIGR03540">
    <property type="entry name" value="DapC_direct"/>
    <property type="match status" value="1"/>
</dbReference>
<dbReference type="EC" id="2.6.1.-" evidence="4"/>
<dbReference type="InterPro" id="IPR019881">
    <property type="entry name" value="DAP-NH2Trfase_DapL_Desulfo"/>
</dbReference>
<dbReference type="NCBIfam" id="NF006756">
    <property type="entry name" value="PRK09276.1"/>
    <property type="match status" value="1"/>
</dbReference>
<evidence type="ECO:0000256" key="1">
    <source>
        <dbReference type="ARBA" id="ARBA00001933"/>
    </source>
</evidence>
<dbReference type="Pfam" id="PF00155">
    <property type="entry name" value="Aminotran_1_2"/>
    <property type="match status" value="1"/>
</dbReference>
<keyword evidence="2 4" id="KW-0032">Aminotransferase</keyword>
<name>A0A7V3YIF1_9BACT</name>
<dbReference type="InterPro" id="IPR015421">
    <property type="entry name" value="PyrdxlP-dep_Trfase_major"/>
</dbReference>
<comment type="similarity">
    <text evidence="4">Belongs to the class-I pyridoxal-phosphate-dependent aminotransferase family.</text>
</comment>